<organism evidence="2 3">
    <name type="scientific">Paraburkholderia ribeironis</name>
    <dbReference type="NCBI Taxonomy" id="1247936"/>
    <lineage>
        <taxon>Bacteria</taxon>
        <taxon>Pseudomonadati</taxon>
        <taxon>Pseudomonadota</taxon>
        <taxon>Betaproteobacteria</taxon>
        <taxon>Burkholderiales</taxon>
        <taxon>Burkholderiaceae</taxon>
        <taxon>Paraburkholderia</taxon>
    </lineage>
</organism>
<dbReference type="EMBL" id="CYGX02000051">
    <property type="protein sequence ID" value="SIT44962.1"/>
    <property type="molecule type" value="Genomic_DNA"/>
</dbReference>
<protein>
    <submittedName>
        <fullName evidence="2">Uncharacterized protein</fullName>
    </submittedName>
</protein>
<feature type="region of interest" description="Disordered" evidence="1">
    <location>
        <begin position="337"/>
        <end position="357"/>
    </location>
</feature>
<gene>
    <name evidence="2" type="ORF">BN2475_510038</name>
</gene>
<evidence type="ECO:0000313" key="3">
    <source>
        <dbReference type="Proteomes" id="UP000187012"/>
    </source>
</evidence>
<dbReference type="Proteomes" id="UP000187012">
    <property type="component" value="Unassembled WGS sequence"/>
</dbReference>
<evidence type="ECO:0000313" key="2">
    <source>
        <dbReference type="EMBL" id="SIT44962.1"/>
    </source>
</evidence>
<name>A0A1N7SCA2_9BURK</name>
<dbReference type="AlphaFoldDB" id="A0A1N7SCA2"/>
<dbReference type="OrthoDB" id="9934863at2"/>
<evidence type="ECO:0000256" key="1">
    <source>
        <dbReference type="SAM" id="MobiDB-lite"/>
    </source>
</evidence>
<dbReference type="RefSeq" id="WP_094781759.1">
    <property type="nucleotide sequence ID" value="NZ_CYGX02000051.1"/>
</dbReference>
<proteinExistence type="predicted"/>
<feature type="region of interest" description="Disordered" evidence="1">
    <location>
        <begin position="408"/>
        <end position="456"/>
    </location>
</feature>
<sequence>MLNAVARGDRIASTPARMAEAVASVGSGKAGSQDGTKVCAVHQETTRASDDRSFATKNLDDAHRQLEGLVADKGIDYHRLLATSVDADRSIVNDLARVVHALDQSISDSATSVQKQNFEGVKQAFAKFIVTAVELRKRGGPFCNERNLKYNEFRQKLVSLTRSIGPEKVVRDFREKVVNAAMTDCALGEHSLANPRALMDWHAAYAQQRMSVHAARTSRNATYPGVAIETLVQALCHEAKADQLLRDPRRAEPPEYVLNLSGLKRMMAELPSKLDGVRVAPAVPEYRDASTGTEGPICYPEVHEVDDTCEIVADNQVSRPTLADKEEPRASVPLVASRENARAQSPVSPATGPWMKGADGKRVRVGLNPTVSTTEDTFDRFNWILRLRPTADHANRAQLKRRSLLPEPDEVERPAPVHAEASAKALSTVAYPDRLATTDDLRPQQPQTHARFDHSE</sequence>
<keyword evidence="3" id="KW-1185">Reference proteome</keyword>
<accession>A0A1N7SCA2</accession>
<dbReference type="STRING" id="1247936.BN2475_510038"/>
<reference evidence="2 3" key="1">
    <citation type="submission" date="2016-12" db="EMBL/GenBank/DDBJ databases">
        <authorList>
            <person name="Song W.-J."/>
            <person name="Kurnit D.M."/>
        </authorList>
    </citation>
    <scope>NUCLEOTIDE SEQUENCE [LARGE SCALE GENOMIC DNA]</scope>
    <source>
        <strain evidence="2 3">STM7296</strain>
    </source>
</reference>